<proteinExistence type="predicted"/>
<dbReference type="Proteomes" id="UP000298030">
    <property type="component" value="Unassembled WGS sequence"/>
</dbReference>
<feature type="region of interest" description="Disordered" evidence="1">
    <location>
        <begin position="1"/>
        <end position="25"/>
    </location>
</feature>
<evidence type="ECO:0000313" key="3">
    <source>
        <dbReference type="Proteomes" id="UP000298030"/>
    </source>
</evidence>
<evidence type="ECO:0000313" key="2">
    <source>
        <dbReference type="EMBL" id="TEB25947.1"/>
    </source>
</evidence>
<protein>
    <submittedName>
        <fullName evidence="2">Uncharacterized protein</fullName>
    </submittedName>
</protein>
<sequence>MKLQQRRIRSTYKNKDKKKRYQSNNDTMSYEYVSVEYNPRDGLPLSVGAERNYTVQRVQMGCEVRWVMG</sequence>
<dbReference type="AlphaFoldDB" id="A0A4Y7SVR8"/>
<dbReference type="EMBL" id="QPFP01000052">
    <property type="protein sequence ID" value="TEB25947.1"/>
    <property type="molecule type" value="Genomic_DNA"/>
</dbReference>
<comment type="caution">
    <text evidence="2">The sequence shown here is derived from an EMBL/GenBank/DDBJ whole genome shotgun (WGS) entry which is preliminary data.</text>
</comment>
<evidence type="ECO:0000256" key="1">
    <source>
        <dbReference type="SAM" id="MobiDB-lite"/>
    </source>
</evidence>
<reference evidence="2 3" key="1">
    <citation type="journal article" date="2019" name="Nat. Ecol. Evol.">
        <title>Megaphylogeny resolves global patterns of mushroom evolution.</title>
        <authorList>
            <person name="Varga T."/>
            <person name="Krizsan K."/>
            <person name="Foldi C."/>
            <person name="Dima B."/>
            <person name="Sanchez-Garcia M."/>
            <person name="Sanchez-Ramirez S."/>
            <person name="Szollosi G.J."/>
            <person name="Szarkandi J.G."/>
            <person name="Papp V."/>
            <person name="Albert L."/>
            <person name="Andreopoulos W."/>
            <person name="Angelini C."/>
            <person name="Antonin V."/>
            <person name="Barry K.W."/>
            <person name="Bougher N.L."/>
            <person name="Buchanan P."/>
            <person name="Buyck B."/>
            <person name="Bense V."/>
            <person name="Catcheside P."/>
            <person name="Chovatia M."/>
            <person name="Cooper J."/>
            <person name="Damon W."/>
            <person name="Desjardin D."/>
            <person name="Finy P."/>
            <person name="Geml J."/>
            <person name="Haridas S."/>
            <person name="Hughes K."/>
            <person name="Justo A."/>
            <person name="Karasinski D."/>
            <person name="Kautmanova I."/>
            <person name="Kiss B."/>
            <person name="Kocsube S."/>
            <person name="Kotiranta H."/>
            <person name="LaButti K.M."/>
            <person name="Lechner B.E."/>
            <person name="Liimatainen K."/>
            <person name="Lipzen A."/>
            <person name="Lukacs Z."/>
            <person name="Mihaltcheva S."/>
            <person name="Morgado L.N."/>
            <person name="Niskanen T."/>
            <person name="Noordeloos M.E."/>
            <person name="Ohm R.A."/>
            <person name="Ortiz-Santana B."/>
            <person name="Ovrebo C."/>
            <person name="Racz N."/>
            <person name="Riley R."/>
            <person name="Savchenko A."/>
            <person name="Shiryaev A."/>
            <person name="Soop K."/>
            <person name="Spirin V."/>
            <person name="Szebenyi C."/>
            <person name="Tomsovsky M."/>
            <person name="Tulloss R.E."/>
            <person name="Uehling J."/>
            <person name="Grigoriev I.V."/>
            <person name="Vagvolgyi C."/>
            <person name="Papp T."/>
            <person name="Martin F.M."/>
            <person name="Miettinen O."/>
            <person name="Hibbett D.S."/>
            <person name="Nagy L.G."/>
        </authorList>
    </citation>
    <scope>NUCLEOTIDE SEQUENCE [LARGE SCALE GENOMIC DNA]</scope>
    <source>
        <strain evidence="2 3">FP101781</strain>
    </source>
</reference>
<gene>
    <name evidence="2" type="ORF">FA13DRAFT_1737859</name>
</gene>
<organism evidence="2 3">
    <name type="scientific">Coprinellus micaceus</name>
    <name type="common">Glistening ink-cap mushroom</name>
    <name type="synonym">Coprinus micaceus</name>
    <dbReference type="NCBI Taxonomy" id="71717"/>
    <lineage>
        <taxon>Eukaryota</taxon>
        <taxon>Fungi</taxon>
        <taxon>Dikarya</taxon>
        <taxon>Basidiomycota</taxon>
        <taxon>Agaricomycotina</taxon>
        <taxon>Agaricomycetes</taxon>
        <taxon>Agaricomycetidae</taxon>
        <taxon>Agaricales</taxon>
        <taxon>Agaricineae</taxon>
        <taxon>Psathyrellaceae</taxon>
        <taxon>Coprinellus</taxon>
    </lineage>
</organism>
<name>A0A4Y7SVR8_COPMI</name>
<feature type="compositionally biased region" description="Basic residues" evidence="1">
    <location>
        <begin position="1"/>
        <end position="21"/>
    </location>
</feature>
<accession>A0A4Y7SVR8</accession>
<keyword evidence="3" id="KW-1185">Reference proteome</keyword>